<protein>
    <recommendedName>
        <fullName evidence="1">Vinculin</fullName>
    </recommendedName>
</protein>
<dbReference type="GO" id="GO:0016020">
    <property type="term" value="C:membrane"/>
    <property type="evidence" value="ECO:0007669"/>
    <property type="project" value="UniProtKB-ARBA"/>
</dbReference>
<dbReference type="PROSITE" id="PS00663">
    <property type="entry name" value="VINCULIN_1"/>
    <property type="match status" value="1"/>
</dbReference>
<evidence type="ECO:0000256" key="1">
    <source>
        <dbReference type="ARBA" id="ARBA00014125"/>
    </source>
</evidence>
<comment type="caution">
    <text evidence="6">The sequence shown here is derived from an EMBL/GenBank/DDBJ whole genome shotgun (WGS) entry which is preliminary data.</text>
</comment>
<dbReference type="InterPro" id="IPR017997">
    <property type="entry name" value="Vinculin"/>
</dbReference>
<proteinExistence type="predicted"/>
<reference evidence="6" key="1">
    <citation type="submission" date="2021-06" db="EMBL/GenBank/DDBJ databases">
        <authorList>
            <person name="Hodson N. C."/>
            <person name="Mongue J. A."/>
            <person name="Jaron S. K."/>
        </authorList>
    </citation>
    <scope>NUCLEOTIDE SEQUENCE</scope>
</reference>
<keyword evidence="7" id="KW-1185">Reference proteome</keyword>
<dbReference type="GO" id="GO:0005198">
    <property type="term" value="F:structural molecule activity"/>
    <property type="evidence" value="ECO:0007669"/>
    <property type="project" value="InterPro"/>
</dbReference>
<name>A0A8J2JAS0_9HEXA</name>
<comment type="subcellular location">
    <subcellularLocation>
        <location evidence="4">Endomembrane system</location>
        <topology evidence="4">Peripheral membrane protein</topology>
        <orientation evidence="4">Cytoplasmic side</orientation>
    </subcellularLocation>
</comment>
<dbReference type="PANTHER" id="PTHR46180">
    <property type="entry name" value="VINCULIN"/>
    <property type="match status" value="1"/>
</dbReference>
<gene>
    <name evidence="6" type="ORF">AFUS01_LOCUS2889</name>
</gene>
<evidence type="ECO:0000256" key="5">
    <source>
        <dbReference type="SAM" id="MobiDB-lite"/>
    </source>
</evidence>
<dbReference type="EMBL" id="CAJVCH010016955">
    <property type="protein sequence ID" value="CAG7682288.1"/>
    <property type="molecule type" value="Genomic_DNA"/>
</dbReference>
<dbReference type="GO" id="GO:0051015">
    <property type="term" value="F:actin filament binding"/>
    <property type="evidence" value="ECO:0007669"/>
    <property type="project" value="InterPro"/>
</dbReference>
<dbReference type="PROSITE" id="PS00664">
    <property type="entry name" value="VINCULIN_2"/>
    <property type="match status" value="1"/>
</dbReference>
<dbReference type="Proteomes" id="UP000708208">
    <property type="component" value="Unassembled WGS sequence"/>
</dbReference>
<keyword evidence="2" id="KW-0677">Repeat</keyword>
<sequence>MVSRLVILHEEAEDGNAMPDLEKPVFAVSRAVANLVKVGRETIQSSDDPILRQDMPSALQRVELASKLLEEASAMLKLDPFSQPARKKLIEGSRGILQGTSSLLLCFDESEVRKIIRECKRVLDYLAVAEVVDSLEDLVRFVKDLSPCLSKVSREVDARQQELTHQVHREILIRCLEEVKTLTPILICSMKIYIQISSQGGKGGQEAAVNRDYLSQRMTDEINEIIRVLQLTTYDEDEWDADNLTGMKRALTVIDSKMQGAHDWLGDPRAVRGGVGEKSVRGILEEAMKVSERCLPQDRDPVRKLCGDISSMTDGLCELRQSGQGDSPQAESLAKGIEQKLNELNGLVLRAVTNAERSGMLQPAHTVTGRLEQARRWLANPSADDRGLGQRAISLIVDEARKVADGLRGVQKVELLNLSDEVDSLLHQLSDLCRRGDGNSPQAQAIARQLVSKLAELKHQIQSAVINRVVEDFVDTVTPLKQFTEAVQVPEGTPGRDQNFLEKANVLQGLSIRAAKTARMVAAGGCGDNKKLAESLLAGAAQVENLTPQLINAGRIRMAYPDNQAANEHFANLRAQYSDSIEKVKHLCDEAIDSSHFIDQSVDAMKKYTILCEDAIRNQLPPKMVENTSAIARLAARVLTVAEQEAENSEDPRFIQNVTQASDQVMSGLPPMVVSAKDVAIKIDDHAAAQRWRQANNDLITSVENVRKAVKSTPNDAPNIPPPPDVSSLYLDDRAPKRPPPPGQYLQSTSEIPPPRPPPPETDDEDDMFMHVPQPNQPIMMAAHGLHQEVRQWSSKDNEIVAAAKRMALLMARLSQLVRGEGGTKKDLIACAKEIAEASEEVTSLAKELARDCTDKRMRTVRF</sequence>
<dbReference type="Pfam" id="PF01044">
    <property type="entry name" value="Vinculin"/>
    <property type="match status" value="1"/>
</dbReference>
<dbReference type="GO" id="GO:0007155">
    <property type="term" value="P:cell adhesion"/>
    <property type="evidence" value="ECO:0007669"/>
    <property type="project" value="InterPro"/>
</dbReference>
<evidence type="ECO:0000256" key="2">
    <source>
        <dbReference type="ARBA" id="ARBA00022737"/>
    </source>
</evidence>
<dbReference type="GO" id="GO:0015629">
    <property type="term" value="C:actin cytoskeleton"/>
    <property type="evidence" value="ECO:0007669"/>
    <property type="project" value="InterPro"/>
</dbReference>
<dbReference type="GO" id="GO:0012505">
    <property type="term" value="C:endomembrane system"/>
    <property type="evidence" value="ECO:0007669"/>
    <property type="project" value="UniProtKB-SubCell"/>
</dbReference>
<evidence type="ECO:0000313" key="6">
    <source>
        <dbReference type="EMBL" id="CAG7682288.1"/>
    </source>
</evidence>
<evidence type="ECO:0000256" key="3">
    <source>
        <dbReference type="ARBA" id="ARBA00023136"/>
    </source>
</evidence>
<organism evidence="6 7">
    <name type="scientific">Allacma fusca</name>
    <dbReference type="NCBI Taxonomy" id="39272"/>
    <lineage>
        <taxon>Eukaryota</taxon>
        <taxon>Metazoa</taxon>
        <taxon>Ecdysozoa</taxon>
        <taxon>Arthropoda</taxon>
        <taxon>Hexapoda</taxon>
        <taxon>Collembola</taxon>
        <taxon>Symphypleona</taxon>
        <taxon>Sminthuridae</taxon>
        <taxon>Allacma</taxon>
    </lineage>
</organism>
<dbReference type="OrthoDB" id="29742at2759"/>
<dbReference type="InterPro" id="IPR000633">
    <property type="entry name" value="Vinculin_CS"/>
</dbReference>
<feature type="region of interest" description="Disordered" evidence="5">
    <location>
        <begin position="710"/>
        <end position="768"/>
    </location>
</feature>
<dbReference type="InterPro" id="IPR006077">
    <property type="entry name" value="Vinculin/catenin"/>
</dbReference>
<keyword evidence="3" id="KW-0472">Membrane</keyword>
<accession>A0A8J2JAS0</accession>
<dbReference type="AlphaFoldDB" id="A0A8J2JAS0"/>
<evidence type="ECO:0000256" key="4">
    <source>
        <dbReference type="ARBA" id="ARBA00029433"/>
    </source>
</evidence>
<evidence type="ECO:0000313" key="7">
    <source>
        <dbReference type="Proteomes" id="UP000708208"/>
    </source>
</evidence>